<feature type="compositionally biased region" description="Basic and acidic residues" evidence="3">
    <location>
        <begin position="444"/>
        <end position="463"/>
    </location>
</feature>
<comment type="cofactor">
    <cofactor evidence="1">
        <name>Mg(2+)</name>
        <dbReference type="ChEBI" id="CHEBI:18420"/>
    </cofactor>
</comment>
<evidence type="ECO:0000259" key="5">
    <source>
        <dbReference type="Pfam" id="PF20209"/>
    </source>
</evidence>
<reference evidence="6" key="1">
    <citation type="submission" date="2023-10" db="EMBL/GenBank/DDBJ databases">
        <authorList>
            <person name="Chen Y."/>
            <person name="Shah S."/>
            <person name="Dougan E. K."/>
            <person name="Thang M."/>
            <person name="Chan C."/>
        </authorList>
    </citation>
    <scope>NUCLEOTIDE SEQUENCE [LARGE SCALE GENOMIC DNA]</scope>
</reference>
<dbReference type="EMBL" id="CAUYUJ010015543">
    <property type="protein sequence ID" value="CAK0855333.1"/>
    <property type="molecule type" value="Genomic_DNA"/>
</dbReference>
<keyword evidence="7" id="KW-1185">Reference proteome</keyword>
<dbReference type="SUPFAM" id="SSF56219">
    <property type="entry name" value="DNase I-like"/>
    <property type="match status" value="1"/>
</dbReference>
<feature type="domain" description="DUF6570" evidence="5">
    <location>
        <begin position="600"/>
        <end position="706"/>
    </location>
</feature>
<comment type="caution">
    <text evidence="6">The sequence shown here is derived from an EMBL/GenBank/DDBJ whole genome shotgun (WGS) entry which is preliminary data.</text>
</comment>
<keyword evidence="1" id="KW-0227">DNA damage</keyword>
<dbReference type="Gene3D" id="3.60.10.10">
    <property type="entry name" value="Endonuclease/exonuclease/phosphatase"/>
    <property type="match status" value="1"/>
</dbReference>
<dbReference type="InterPro" id="IPR036691">
    <property type="entry name" value="Endo/exonu/phosph_ase_sf"/>
</dbReference>
<dbReference type="Gene3D" id="3.40.50.300">
    <property type="entry name" value="P-loop containing nucleotide triphosphate hydrolases"/>
    <property type="match status" value="1"/>
</dbReference>
<comment type="catalytic activity">
    <reaction evidence="1">
        <text>ATP + H2O = ADP + phosphate + H(+)</text>
        <dbReference type="Rhea" id="RHEA:13065"/>
        <dbReference type="ChEBI" id="CHEBI:15377"/>
        <dbReference type="ChEBI" id="CHEBI:15378"/>
        <dbReference type="ChEBI" id="CHEBI:30616"/>
        <dbReference type="ChEBI" id="CHEBI:43474"/>
        <dbReference type="ChEBI" id="CHEBI:456216"/>
        <dbReference type="EC" id="5.6.2.3"/>
    </reaction>
</comment>
<feature type="coiled-coil region" evidence="2">
    <location>
        <begin position="1079"/>
        <end position="1106"/>
    </location>
</feature>
<dbReference type="InterPro" id="IPR046700">
    <property type="entry name" value="DUF6570"/>
</dbReference>
<evidence type="ECO:0000256" key="3">
    <source>
        <dbReference type="SAM" id="MobiDB-lite"/>
    </source>
</evidence>
<dbReference type="InterPro" id="IPR010285">
    <property type="entry name" value="DNA_helicase_pif1-like_DEAD"/>
</dbReference>
<name>A0ABN9UA31_9DINO</name>
<proteinExistence type="inferred from homology"/>
<dbReference type="InterPro" id="IPR027417">
    <property type="entry name" value="P-loop_NTPase"/>
</dbReference>
<dbReference type="PANTHER" id="PTHR47642">
    <property type="entry name" value="ATP-DEPENDENT DNA HELICASE"/>
    <property type="match status" value="1"/>
</dbReference>
<comment type="similarity">
    <text evidence="1">Belongs to the helicase family.</text>
</comment>
<dbReference type="Pfam" id="PF05970">
    <property type="entry name" value="PIF1"/>
    <property type="match status" value="1"/>
</dbReference>
<keyword evidence="1" id="KW-0233">DNA recombination</keyword>
<feature type="compositionally biased region" description="Basic and acidic residues" evidence="3">
    <location>
        <begin position="829"/>
        <end position="840"/>
    </location>
</feature>
<dbReference type="EC" id="5.6.2.3" evidence="1"/>
<evidence type="ECO:0000313" key="7">
    <source>
        <dbReference type="Proteomes" id="UP001189429"/>
    </source>
</evidence>
<feature type="compositionally biased region" description="Basic and acidic residues" evidence="3">
    <location>
        <begin position="1491"/>
        <end position="1501"/>
    </location>
</feature>
<feature type="compositionally biased region" description="Basic and acidic residues" evidence="3">
    <location>
        <begin position="986"/>
        <end position="996"/>
    </location>
</feature>
<keyword evidence="1" id="KW-0547">Nucleotide-binding</keyword>
<protein>
    <recommendedName>
        <fullName evidence="1">ATP-dependent DNA helicase</fullName>
        <ecNumber evidence="1">5.6.2.3</ecNumber>
    </recommendedName>
</protein>
<dbReference type="Pfam" id="PF20209">
    <property type="entry name" value="DUF6570"/>
    <property type="match status" value="1"/>
</dbReference>
<dbReference type="Proteomes" id="UP001189429">
    <property type="component" value="Unassembled WGS sequence"/>
</dbReference>
<feature type="region of interest" description="Disordered" evidence="3">
    <location>
        <begin position="2113"/>
        <end position="2132"/>
    </location>
</feature>
<organism evidence="6 7">
    <name type="scientific">Prorocentrum cordatum</name>
    <dbReference type="NCBI Taxonomy" id="2364126"/>
    <lineage>
        <taxon>Eukaryota</taxon>
        <taxon>Sar</taxon>
        <taxon>Alveolata</taxon>
        <taxon>Dinophyceae</taxon>
        <taxon>Prorocentrales</taxon>
        <taxon>Prorocentraceae</taxon>
        <taxon>Prorocentrum</taxon>
    </lineage>
</organism>
<dbReference type="SUPFAM" id="SSF52540">
    <property type="entry name" value="P-loop containing nucleoside triphosphate hydrolases"/>
    <property type="match status" value="2"/>
</dbReference>
<feature type="region of interest" description="Disordered" evidence="3">
    <location>
        <begin position="1468"/>
        <end position="1502"/>
    </location>
</feature>
<feature type="compositionally biased region" description="Low complexity" evidence="3">
    <location>
        <begin position="464"/>
        <end position="477"/>
    </location>
</feature>
<feature type="region of interest" description="Disordered" evidence="3">
    <location>
        <begin position="825"/>
        <end position="859"/>
    </location>
</feature>
<feature type="compositionally biased region" description="Low complexity" evidence="3">
    <location>
        <begin position="951"/>
        <end position="970"/>
    </location>
</feature>
<feature type="region of interest" description="Disordered" evidence="3">
    <location>
        <begin position="951"/>
        <end position="1001"/>
    </location>
</feature>
<keyword evidence="2" id="KW-0175">Coiled coil</keyword>
<evidence type="ECO:0000256" key="1">
    <source>
        <dbReference type="RuleBase" id="RU363044"/>
    </source>
</evidence>
<keyword evidence="1" id="KW-0347">Helicase</keyword>
<keyword evidence="1" id="KW-0234">DNA repair</keyword>
<keyword evidence="1" id="KW-0067">ATP-binding</keyword>
<accession>A0ABN9UA31</accession>
<feature type="region of interest" description="Disordered" evidence="3">
    <location>
        <begin position="1366"/>
        <end position="1413"/>
    </location>
</feature>
<evidence type="ECO:0000256" key="2">
    <source>
        <dbReference type="SAM" id="Coils"/>
    </source>
</evidence>
<gene>
    <name evidence="6" type="ORF">PCOR1329_LOCUS46109</name>
</gene>
<evidence type="ECO:0000313" key="6">
    <source>
        <dbReference type="EMBL" id="CAK0855333.1"/>
    </source>
</evidence>
<dbReference type="InterPro" id="IPR051055">
    <property type="entry name" value="PIF1_helicase"/>
</dbReference>
<feature type="compositionally biased region" description="Pro residues" evidence="3">
    <location>
        <begin position="842"/>
        <end position="856"/>
    </location>
</feature>
<feature type="compositionally biased region" description="Basic and acidic residues" evidence="3">
    <location>
        <begin position="2121"/>
        <end position="2132"/>
    </location>
</feature>
<feature type="compositionally biased region" description="Low complexity" evidence="3">
    <location>
        <begin position="1401"/>
        <end position="1413"/>
    </location>
</feature>
<sequence length="2921" mass="321810">MAPGAPHQARALANDVRDCQKKNKTMRAPTQSKAAAPAEKALAKRLSTVIGLAKKNDVADEVFLVLREIPGVGANLPTGTASLARRLARETAAWQERAGCQRMPGESTGATEEERRLAYRLRNIMPAYHAGDLPDEDRQTLERLPGFAASLESAAARLARDTAAWQARVGCQRMPGESTGATEEERRLAHRLRNFMLAYHAGDLPDDDRQAFERLPGFAASLESAAARLARDTAAWQARVGCQRMPGESTGATEEERKLAHRLRNFMLAYHAGDLPDDNRQAFERLPGFAASLESAAARLARDTAAWQARVGCQRMPGESTGATEEERRLAYRFRNIMPAYHAGDLPDDDRQAFERLPGFAASQDSAAARLARDTAAWQRRAGCQRMPGESAGATEEECRLARYWRNIMPAYVAGDLSPEDEAVFAELPGFNAFAAWRQASPGERLRQREERQRDKRAAKSRAEQAASQQRRALLSAIPGRNQRRLPESERMLHGASSTAAARRDAVFQRAAEVDDYLQSLRFSACDYCERGWWGTTRRPPAGSSTTDIQDKYMNFILADEEEWLDPRRPMSVQCSQDVQAAARRAADIGDSPPTTPRLLTSFNDMTFGRTHEALDALTYFEEQLLSPIQPVVRIFTLYGTGLTEARGHVANWVQNGPELVRAIPLKAGDAKILLVRRFPKDPQRKQRAPFVVSRQRLEAALQQLLKPEDQGGHRAFQRNRLVRNGLAPVNWDNLSAYDDTGREPEGMEVKVVEQHGPLYLDKALLGKWTALNLELQLNGQVRHFLDGIPPPDPRSDADAEHSWEERAWPWLCKFARDAMLQRQPPARDGQDMTPDRSPDGARPPPPAVDQEPPPSADAKVLSDTALACWLRTWARWSGWEDNADVLHVLRDELTAVQEVDALRHNAAEHSGTWDPENPGAKRSEEELLDEFWEELVEEHGGLAEQTPPLQAAAGTAAAAPPRPTAPVRLAPDRQQAPPQPAAGRTEPRPPERQADETFDTANMDTPWYISAAFVKIFQTGEGRDGRALRHPRFFYFAVNTLLRNKAYQEYAPQQLLHMGKAGMTRVLCAYETNLPGSAAEKLSQRPDLESMLNQLEEESAQQAAEQMPSRSASLTTLTNTVDRWHRDYLSASGNQSDEAVEQALRQARRELAQWPAAPQAPAPPGMPLAGEAGAAATVQRSAADLLAERAPLLHSFQEAIEQHARYRRDAEQGGCIPAHFITLTTAIYHWSDLAHVLDEFETQTTSYRHGRCDPLEPGEGALTDGKRRVLQHPGVVAWFCALKLHLYASYVLAYDDLFGVFEWGSGGILHMHMLGWRFPGFGRYDYLQGDVPQTQRREDARAMAWQHGAELSEWNPSRLDHWDTAGGFDEDLTPENPATEYGPVPVTDASDSDHDGCGAGAAAEEPPTAAETAGMARLRALLQDPTWHPSSLPMDLKRMLLTSRSVLVRRMRRWYYAALLTKTHMHDRHSGEPVTLQPVFGDDPATDSSDSGRDGPDLKGGDGVCTEVRVLSWNTNLATECSFVVSAANESDVLCLQEATSASAAWLQAQLQDAFDVITPTTCGGAWDAEGHGVVIAVRTSMFEVCATRLHNLPSDQQRVLLTVRLRERDTHLVMLVATAHLESGADLSDARRAQLGEVVDLLRDPGADAAVFAADCNLRRDENIAALQVRGLGEDVWELAGCEACAKIEPHTEHNEGGPSYYCGKHFEKARIRTGDAAILEDERRKGLRRLHLPRNCAHVNSHIVALAIALGANTDGQPILTAKGVADYVCKYITKYGAGMSVSARIASLLDDIVTRVPEGKTMTVASLLAKAFIATAVPESLCCLEAWHILWGLPRAVSSRYFRGLNMDGLTGVKQPAEDAGDEAPKITKTTVVARYCNRMDMVCHPPQLHAALSHYTLLRFSAEVDQDRQGALRARRGRPRVMNLKPYLQLDVTKPTAAKHAKMSLRMLRPWQGYAEVNAVRARGLLWDRDPNNPAWSVREALQHARAKPHQGCLRDTLTALQAVDGPLPRTRTALVEVLVLHILSVDLEDFSRNKRGVMNKKGLPKYALDNAAQAWRDYHKSAAHAEAAKALAPAKPFAPLWNSFKRVVLGERGLHAVAAPSRRVYFSAPHSRPAGPHEPERDGRWREPVTAPSAWQLAPEDAENARDRQVARTFVRSAAYEQSMGGAGAQLGFEVPVPEDDEALECPDKGTKSEWDALWPVEHLVKRQGIGRASDFANTDASLSWVKPAREGGASAADYAAAMREHPNPAAAQEAPVGLDDLDPTQRAFADIVLSWASAPSGELFAMLLGTADTGKTTTLQAVLACLRQRGASFGKVVVAAFTGVAASNVGGGARTLHDLFQLSKVNATSGELAPLNGKDLEQLAEDLDGLRLLVIDEVSMVSRPMLAGVDRRLKEWRACRKHLRKEAAFGGVGAILAGDFGQLPPTKAEHVSLLCPSVLRGASANLGLRLFRSFTTVVRLRRIHRQPGASQYKESLIRLRDGAMTKEDHALWSTHDLAADARTLSAAERSSFEGATHLFAENAGAGERNGLMAARLADTEHRHVLRVASKDNTAAASRQPCDTFGQLRRVIHLVQGCPVMLISNLRTPAGLVNGATGTLVGAVLARAQADADLRGAVSASDVAYVVVDIPKYRGPLIYPGHPTWVLKDKLFQWRGALEERMDALHDQTMALVTGLPYDLEEDVRLHTQWSETKLGRPLTGEETADLREMLSVRGLRRSHTNAPGKMLFTRLEPTTTRTRATSTFTLLAGAPTTHVTLPNFVPTFRARAPRMHSAYLIRILASTARAPTQKLMRDFAVFYTKMTQLCTTPLRSTCAYAKLLQKACMNAGLTTQLPENRIRWEFPLQPLHTEPDTLAAAVGAIVNMVEASHWVALRVVGGRIWLLDSVAAGPQELTFAAYRALIARHRWTYTIWPL</sequence>
<feature type="domain" description="DNA helicase Pif1-like DEAD-box helicase" evidence="4">
    <location>
        <begin position="2271"/>
        <end position="2495"/>
    </location>
</feature>
<dbReference type="PANTHER" id="PTHR47642:SF6">
    <property type="entry name" value="ATP-DEPENDENT DNA HELICASE"/>
    <property type="match status" value="1"/>
</dbReference>
<keyword evidence="1" id="KW-0378">Hydrolase</keyword>
<feature type="region of interest" description="Disordered" evidence="3">
    <location>
        <begin position="442"/>
        <end position="490"/>
    </location>
</feature>
<evidence type="ECO:0000259" key="4">
    <source>
        <dbReference type="Pfam" id="PF05970"/>
    </source>
</evidence>